<proteinExistence type="predicted"/>
<evidence type="ECO:0000256" key="1">
    <source>
        <dbReference type="ARBA" id="ARBA00022723"/>
    </source>
</evidence>
<keyword evidence="5" id="KW-0804">Transcription</keyword>
<evidence type="ECO:0000256" key="7">
    <source>
        <dbReference type="SAM" id="MobiDB-lite"/>
    </source>
</evidence>
<evidence type="ECO:0000313" key="9">
    <source>
        <dbReference type="EMBL" id="OAQ68873.1"/>
    </source>
</evidence>
<dbReference type="InterPro" id="IPR036864">
    <property type="entry name" value="Zn2-C6_fun-type_DNA-bd_sf"/>
</dbReference>
<dbReference type="OrthoDB" id="2593732at2759"/>
<keyword evidence="10" id="KW-1185">Reference proteome</keyword>
<evidence type="ECO:0000256" key="4">
    <source>
        <dbReference type="ARBA" id="ARBA00023125"/>
    </source>
</evidence>
<feature type="region of interest" description="Disordered" evidence="7">
    <location>
        <begin position="1"/>
        <end position="51"/>
    </location>
</feature>
<evidence type="ECO:0000259" key="8">
    <source>
        <dbReference type="Pfam" id="PF00172"/>
    </source>
</evidence>
<comment type="caution">
    <text evidence="9">The sequence shown here is derived from an EMBL/GenBank/DDBJ whole genome shotgun (WGS) entry which is preliminary data.</text>
</comment>
<dbReference type="GeneID" id="28855516"/>
<sequence length="321" mass="35344">MPGDSPVSDEQHVEQSSHKEPLMTSFPVTKRKRATRAKFAKASKQAPSRRHVKCDETKPACKNCIKWAGFCGGYEPIHTTQSKTSVKKTIITPPSPELDSTSSPEELELPLYDYGWQFQPPENLSPPESIDSQISPYGCVPCSGQQPTGPYFSLPGPSAAFDDTFWTFALPQLVQDNTAIRYANMAVHALMFAKGPTPAQGGRIDGRDHYGEALICYGLALQEARRATMRQTDLREAVVCCMFFVIFETINGDREAAQAHLMSGQKILDELGHGCNGAEGFRKELRHVLQYLAQQARDFGVDAPNQYGGEEGGGILDKLMV</sequence>
<evidence type="ECO:0000256" key="2">
    <source>
        <dbReference type="ARBA" id="ARBA00022833"/>
    </source>
</evidence>
<reference evidence="9 10" key="1">
    <citation type="journal article" date="2016" name="PLoS Pathog.">
        <title>Biosynthesis of antibiotic leucinostatins in bio-control fungus Purpureocillium lilacinum and their inhibition on phytophthora revealed by genome mining.</title>
        <authorList>
            <person name="Wang G."/>
            <person name="Liu Z."/>
            <person name="Lin R."/>
            <person name="Li E."/>
            <person name="Mao Z."/>
            <person name="Ling J."/>
            <person name="Yang Y."/>
            <person name="Yin W.B."/>
            <person name="Xie B."/>
        </authorList>
    </citation>
    <scope>NUCLEOTIDE SEQUENCE [LARGE SCALE GENOMIC DNA]</scope>
    <source>
        <strain evidence="9">170</strain>
    </source>
</reference>
<keyword evidence="6" id="KW-0539">Nucleus</keyword>
<dbReference type="EMBL" id="LSBJ02000003">
    <property type="protein sequence ID" value="OAQ68873.1"/>
    <property type="molecule type" value="Genomic_DNA"/>
</dbReference>
<accession>A0A179FUX5</accession>
<keyword evidence="1" id="KW-0479">Metal-binding</keyword>
<feature type="compositionally biased region" description="Basic and acidic residues" evidence="7">
    <location>
        <begin position="9"/>
        <end position="21"/>
    </location>
</feature>
<dbReference type="InterPro" id="IPR052360">
    <property type="entry name" value="Transcr_Regulatory_Proteins"/>
</dbReference>
<dbReference type="AlphaFoldDB" id="A0A179FUX5"/>
<keyword evidence="2" id="KW-0862">Zinc</keyword>
<protein>
    <submittedName>
        <fullName evidence="9">DNA replication complex GINS protein psf2</fullName>
    </submittedName>
</protein>
<evidence type="ECO:0000256" key="6">
    <source>
        <dbReference type="ARBA" id="ARBA00023242"/>
    </source>
</evidence>
<dbReference type="GO" id="GO:0000981">
    <property type="term" value="F:DNA-binding transcription factor activity, RNA polymerase II-specific"/>
    <property type="evidence" value="ECO:0007669"/>
    <property type="project" value="InterPro"/>
</dbReference>
<dbReference type="SUPFAM" id="SSF57701">
    <property type="entry name" value="Zn2/Cys6 DNA-binding domain"/>
    <property type="match status" value="1"/>
</dbReference>
<organism evidence="9 10">
    <name type="scientific">Pochonia chlamydosporia 170</name>
    <dbReference type="NCBI Taxonomy" id="1380566"/>
    <lineage>
        <taxon>Eukaryota</taxon>
        <taxon>Fungi</taxon>
        <taxon>Dikarya</taxon>
        <taxon>Ascomycota</taxon>
        <taxon>Pezizomycotina</taxon>
        <taxon>Sordariomycetes</taxon>
        <taxon>Hypocreomycetidae</taxon>
        <taxon>Hypocreales</taxon>
        <taxon>Clavicipitaceae</taxon>
        <taxon>Pochonia</taxon>
    </lineage>
</organism>
<feature type="domain" description="Zn(2)-C6 fungal-type" evidence="8">
    <location>
        <begin position="49"/>
        <end position="75"/>
    </location>
</feature>
<dbReference type="KEGG" id="pchm:VFPPC_13750"/>
<evidence type="ECO:0000256" key="3">
    <source>
        <dbReference type="ARBA" id="ARBA00023015"/>
    </source>
</evidence>
<dbReference type="PANTHER" id="PTHR36206:SF12">
    <property type="entry name" value="ASPERCRYPTIN BIOSYNTHESIS CLUSTER-SPECIFIC TRANSCRIPTION REGULATOR ATNN-RELATED"/>
    <property type="match status" value="1"/>
</dbReference>
<name>A0A179FUX5_METCM</name>
<dbReference type="Proteomes" id="UP000078397">
    <property type="component" value="Unassembled WGS sequence"/>
</dbReference>
<dbReference type="RefSeq" id="XP_018145723.1">
    <property type="nucleotide sequence ID" value="XM_018291522.1"/>
</dbReference>
<evidence type="ECO:0000313" key="10">
    <source>
        <dbReference type="Proteomes" id="UP000078397"/>
    </source>
</evidence>
<gene>
    <name evidence="9" type="ORF">VFPPC_13750</name>
</gene>
<dbReference type="STRING" id="1380566.A0A179FUX5"/>
<dbReference type="Pfam" id="PF00172">
    <property type="entry name" value="Zn_clus"/>
    <property type="match status" value="1"/>
</dbReference>
<keyword evidence="3" id="KW-0805">Transcription regulation</keyword>
<dbReference type="GO" id="GO:0008270">
    <property type="term" value="F:zinc ion binding"/>
    <property type="evidence" value="ECO:0007669"/>
    <property type="project" value="InterPro"/>
</dbReference>
<dbReference type="GO" id="GO:0003677">
    <property type="term" value="F:DNA binding"/>
    <property type="evidence" value="ECO:0007669"/>
    <property type="project" value="UniProtKB-KW"/>
</dbReference>
<dbReference type="CDD" id="cd00067">
    <property type="entry name" value="GAL4"/>
    <property type="match status" value="1"/>
</dbReference>
<feature type="compositionally biased region" description="Basic residues" evidence="7">
    <location>
        <begin position="29"/>
        <end position="51"/>
    </location>
</feature>
<dbReference type="InterPro" id="IPR001138">
    <property type="entry name" value="Zn2Cys6_DnaBD"/>
</dbReference>
<keyword evidence="4" id="KW-0238">DNA-binding</keyword>
<dbReference type="PANTHER" id="PTHR36206">
    <property type="entry name" value="ASPERCRYPTIN BIOSYNTHESIS CLUSTER-SPECIFIC TRANSCRIPTION REGULATOR ATNN-RELATED"/>
    <property type="match status" value="1"/>
</dbReference>
<evidence type="ECO:0000256" key="5">
    <source>
        <dbReference type="ARBA" id="ARBA00023163"/>
    </source>
</evidence>